<dbReference type="InterPro" id="IPR036388">
    <property type="entry name" value="WH-like_DNA-bd_sf"/>
</dbReference>
<keyword evidence="5" id="KW-1185">Reference proteome</keyword>
<dbReference type="Pfam" id="PF03551">
    <property type="entry name" value="PadR"/>
    <property type="match status" value="1"/>
</dbReference>
<evidence type="ECO:0000313" key="4">
    <source>
        <dbReference type="EMBL" id="TDK25506.1"/>
    </source>
</evidence>
<dbReference type="InterPro" id="IPR005149">
    <property type="entry name" value="Tscrpt_reg_PadR_N"/>
</dbReference>
<evidence type="ECO:0000259" key="2">
    <source>
        <dbReference type="Pfam" id="PF03551"/>
    </source>
</evidence>
<feature type="compositionally biased region" description="Low complexity" evidence="1">
    <location>
        <begin position="178"/>
        <end position="194"/>
    </location>
</feature>
<dbReference type="Pfam" id="PF10400">
    <property type="entry name" value="Vir_act_alpha_C"/>
    <property type="match status" value="1"/>
</dbReference>
<gene>
    <name evidence="4" type="ORF">E2F48_09645</name>
</gene>
<evidence type="ECO:0000313" key="5">
    <source>
        <dbReference type="Proteomes" id="UP000295411"/>
    </source>
</evidence>
<comment type="caution">
    <text evidence="4">The sequence shown here is derived from an EMBL/GenBank/DDBJ whole genome shotgun (WGS) entry which is preliminary data.</text>
</comment>
<dbReference type="Gene3D" id="6.10.140.190">
    <property type="match status" value="1"/>
</dbReference>
<evidence type="ECO:0000259" key="3">
    <source>
        <dbReference type="Pfam" id="PF10400"/>
    </source>
</evidence>
<sequence length="203" mass="22171">MSRSEQTQTAVLGALSVMSMTGYALREEIRSVLGHFWSESFGQIYPALAELQRQGLVERRGADRARSSVFAITPAGTARLRELLGEPVQPVRPRNGLMLRLFFGRQLGPEACRNLIREARAEAEARLAELAVARSESREGPHAEDRPYWLLTISAGEHAARAAIAWADEALESLASLPDHAPPHAAAEAPAVSETVHPAREHP</sequence>
<dbReference type="PANTHER" id="PTHR43252:SF6">
    <property type="entry name" value="NEGATIVE TRANSCRIPTION REGULATOR PADR"/>
    <property type="match status" value="1"/>
</dbReference>
<reference evidence="4 5" key="1">
    <citation type="submission" date="2019-03" db="EMBL/GenBank/DDBJ databases">
        <title>Arthrobacter sp. nov., an bacterium isolated from biocrust in Mu Us Desert.</title>
        <authorList>
            <person name="Lixiong L."/>
        </authorList>
    </citation>
    <scope>NUCLEOTIDE SEQUENCE [LARGE SCALE GENOMIC DNA]</scope>
    <source>
        <strain evidence="4 5">SLN-3</strain>
    </source>
</reference>
<dbReference type="EMBL" id="SMTK01000003">
    <property type="protein sequence ID" value="TDK25506.1"/>
    <property type="molecule type" value="Genomic_DNA"/>
</dbReference>
<dbReference type="InterPro" id="IPR018309">
    <property type="entry name" value="Tscrpt_reg_PadR_C"/>
</dbReference>
<name>A0A4R5TWH6_9MICC</name>
<dbReference type="AlphaFoldDB" id="A0A4R5TWH6"/>
<protein>
    <submittedName>
        <fullName evidence="4">PadR family transcriptional regulator</fullName>
    </submittedName>
</protein>
<evidence type="ECO:0000256" key="1">
    <source>
        <dbReference type="SAM" id="MobiDB-lite"/>
    </source>
</evidence>
<dbReference type="RefSeq" id="WP_133403771.1">
    <property type="nucleotide sequence ID" value="NZ_SMTK01000003.1"/>
</dbReference>
<dbReference type="InterPro" id="IPR036390">
    <property type="entry name" value="WH_DNA-bd_sf"/>
</dbReference>
<dbReference type="OrthoDB" id="3186544at2"/>
<organism evidence="4 5">
    <name type="scientific">Arthrobacter crusticola</name>
    <dbReference type="NCBI Taxonomy" id="2547960"/>
    <lineage>
        <taxon>Bacteria</taxon>
        <taxon>Bacillati</taxon>
        <taxon>Actinomycetota</taxon>
        <taxon>Actinomycetes</taxon>
        <taxon>Micrococcales</taxon>
        <taxon>Micrococcaceae</taxon>
        <taxon>Arthrobacter</taxon>
    </lineage>
</organism>
<dbReference type="PANTHER" id="PTHR43252">
    <property type="entry name" value="TRANSCRIPTIONAL REGULATOR YQJI"/>
    <property type="match status" value="1"/>
</dbReference>
<proteinExistence type="predicted"/>
<feature type="domain" description="Transcription regulator PadR C-terminal" evidence="3">
    <location>
        <begin position="94"/>
        <end position="174"/>
    </location>
</feature>
<dbReference type="SUPFAM" id="SSF46785">
    <property type="entry name" value="Winged helix' DNA-binding domain"/>
    <property type="match status" value="1"/>
</dbReference>
<dbReference type="Gene3D" id="1.10.10.10">
    <property type="entry name" value="Winged helix-like DNA-binding domain superfamily/Winged helix DNA-binding domain"/>
    <property type="match status" value="1"/>
</dbReference>
<feature type="region of interest" description="Disordered" evidence="1">
    <location>
        <begin position="178"/>
        <end position="203"/>
    </location>
</feature>
<feature type="domain" description="Transcription regulator PadR N-terminal" evidence="2">
    <location>
        <begin position="11"/>
        <end position="82"/>
    </location>
</feature>
<accession>A0A4R5TWH6</accession>
<dbReference type="Proteomes" id="UP000295411">
    <property type="component" value="Unassembled WGS sequence"/>
</dbReference>